<dbReference type="InterPro" id="IPR036388">
    <property type="entry name" value="WH-like_DNA-bd_sf"/>
</dbReference>
<evidence type="ECO:0000313" key="6">
    <source>
        <dbReference type="EMBL" id="SDF46650.1"/>
    </source>
</evidence>
<dbReference type="Pfam" id="PF03466">
    <property type="entry name" value="LysR_substrate"/>
    <property type="match status" value="1"/>
</dbReference>
<feature type="domain" description="HTH lysR-type" evidence="5">
    <location>
        <begin position="1"/>
        <end position="61"/>
    </location>
</feature>
<dbReference type="STRING" id="1082479.SAMN05216241_101184"/>
<dbReference type="GO" id="GO:0006351">
    <property type="term" value="P:DNA-templated transcription"/>
    <property type="evidence" value="ECO:0007669"/>
    <property type="project" value="TreeGrafter"/>
</dbReference>
<dbReference type="InterPro" id="IPR000847">
    <property type="entry name" value="LysR_HTH_N"/>
</dbReference>
<dbReference type="SUPFAM" id="SSF53850">
    <property type="entry name" value="Periplasmic binding protein-like II"/>
    <property type="match status" value="1"/>
</dbReference>
<dbReference type="PRINTS" id="PR00039">
    <property type="entry name" value="HTHLYSR"/>
</dbReference>
<dbReference type="PANTHER" id="PTHR30537:SF5">
    <property type="entry name" value="HTH-TYPE TRANSCRIPTIONAL ACTIVATOR TTDR-RELATED"/>
    <property type="match status" value="1"/>
</dbReference>
<evidence type="ECO:0000256" key="4">
    <source>
        <dbReference type="ARBA" id="ARBA00023163"/>
    </source>
</evidence>
<keyword evidence="7" id="KW-1185">Reference proteome</keyword>
<dbReference type="FunFam" id="3.40.190.290:FF:000001">
    <property type="entry name" value="Transcriptional regulator, LysR family"/>
    <property type="match status" value="1"/>
</dbReference>
<evidence type="ECO:0000313" key="7">
    <source>
        <dbReference type="Proteomes" id="UP000199415"/>
    </source>
</evidence>
<dbReference type="RefSeq" id="WP_218119077.1">
    <property type="nucleotide sequence ID" value="NZ_FNCE01000001.1"/>
</dbReference>
<organism evidence="6 7">
    <name type="scientific">Limimonas halophila</name>
    <dbReference type="NCBI Taxonomy" id="1082479"/>
    <lineage>
        <taxon>Bacteria</taxon>
        <taxon>Pseudomonadati</taxon>
        <taxon>Pseudomonadota</taxon>
        <taxon>Alphaproteobacteria</taxon>
        <taxon>Rhodospirillales</taxon>
        <taxon>Rhodovibrionaceae</taxon>
        <taxon>Limimonas</taxon>
    </lineage>
</organism>
<dbReference type="InterPro" id="IPR036390">
    <property type="entry name" value="WH_DNA-bd_sf"/>
</dbReference>
<comment type="similarity">
    <text evidence="1">Belongs to the LysR transcriptional regulatory family.</text>
</comment>
<gene>
    <name evidence="6" type="ORF">SAMN05216241_101184</name>
</gene>
<dbReference type="Pfam" id="PF00126">
    <property type="entry name" value="HTH_1"/>
    <property type="match status" value="1"/>
</dbReference>
<evidence type="ECO:0000256" key="1">
    <source>
        <dbReference type="ARBA" id="ARBA00009437"/>
    </source>
</evidence>
<dbReference type="Gene3D" id="1.10.10.10">
    <property type="entry name" value="Winged helix-like DNA-binding domain superfamily/Winged helix DNA-binding domain"/>
    <property type="match status" value="1"/>
</dbReference>
<keyword evidence="3 6" id="KW-0238">DNA-binding</keyword>
<dbReference type="GO" id="GO:0043565">
    <property type="term" value="F:sequence-specific DNA binding"/>
    <property type="evidence" value="ECO:0007669"/>
    <property type="project" value="TreeGrafter"/>
</dbReference>
<dbReference type="CDD" id="cd08422">
    <property type="entry name" value="PBP2_CrgA_like"/>
    <property type="match status" value="1"/>
</dbReference>
<evidence type="ECO:0000256" key="3">
    <source>
        <dbReference type="ARBA" id="ARBA00023125"/>
    </source>
</evidence>
<proteinExistence type="inferred from homology"/>
<accession>A0A1G7LC72</accession>
<reference evidence="6 7" key="1">
    <citation type="submission" date="2016-10" db="EMBL/GenBank/DDBJ databases">
        <authorList>
            <person name="de Groot N.N."/>
        </authorList>
    </citation>
    <scope>NUCLEOTIDE SEQUENCE [LARGE SCALE GENOMIC DNA]</scope>
    <source>
        <strain evidence="6 7">DSM 25584</strain>
    </source>
</reference>
<evidence type="ECO:0000259" key="5">
    <source>
        <dbReference type="PROSITE" id="PS50931"/>
    </source>
</evidence>
<dbReference type="PANTHER" id="PTHR30537">
    <property type="entry name" value="HTH-TYPE TRANSCRIPTIONAL REGULATOR"/>
    <property type="match status" value="1"/>
</dbReference>
<dbReference type="PROSITE" id="PS50931">
    <property type="entry name" value="HTH_LYSR"/>
    <property type="match status" value="1"/>
</dbReference>
<dbReference type="EMBL" id="FNCE01000001">
    <property type="protein sequence ID" value="SDF46650.1"/>
    <property type="molecule type" value="Genomic_DNA"/>
</dbReference>
<evidence type="ECO:0000256" key="2">
    <source>
        <dbReference type="ARBA" id="ARBA00023015"/>
    </source>
</evidence>
<dbReference type="InterPro" id="IPR058163">
    <property type="entry name" value="LysR-type_TF_proteobact-type"/>
</dbReference>
<keyword evidence="4" id="KW-0804">Transcription</keyword>
<dbReference type="Gene3D" id="3.40.190.290">
    <property type="match status" value="1"/>
</dbReference>
<dbReference type="GO" id="GO:0003700">
    <property type="term" value="F:DNA-binding transcription factor activity"/>
    <property type="evidence" value="ECO:0007669"/>
    <property type="project" value="InterPro"/>
</dbReference>
<dbReference type="InterPro" id="IPR005119">
    <property type="entry name" value="LysR_subst-bd"/>
</dbReference>
<keyword evidence="2" id="KW-0805">Transcription regulation</keyword>
<dbReference type="FunFam" id="1.10.10.10:FF:000001">
    <property type="entry name" value="LysR family transcriptional regulator"/>
    <property type="match status" value="1"/>
</dbReference>
<protein>
    <submittedName>
        <fullName evidence="6">DNA-binding transcriptional regulator, LysR family</fullName>
    </submittedName>
</protein>
<sequence length="306" mass="33132">MHLDHLAAMAVFARVVEVGSFSGAAESLGLSKSAVSKHVGRLEERLAVRLLNRTTRRLSLTEAGTAFYEPCRQLVADADAAEAAVSHLASAPRGTLRINVPMSFGQRHVAPALPDFMARYPELSVDLQLNDRTVDLVEEGYDMAVRIGELPDSSLLARRLAPLNRVVAAAPGYLDRAGRPAHPRELREHTCLLYSYLSSGREWRFRGPDGEVRVPVGGPLEANNGDALLAAAREGAGLVMLPTFLAGDDVRAGTLEAVLTDWTRKPGGAISAVFPPGRKLSPKVRVFVDFLAERFGPNPAWDRDLP</sequence>
<name>A0A1G7LC72_9PROT</name>
<dbReference type="Proteomes" id="UP000199415">
    <property type="component" value="Unassembled WGS sequence"/>
</dbReference>
<dbReference type="AlphaFoldDB" id="A0A1G7LC72"/>
<dbReference type="SUPFAM" id="SSF46785">
    <property type="entry name" value="Winged helix' DNA-binding domain"/>
    <property type="match status" value="1"/>
</dbReference>